<reference evidence="2 3" key="1">
    <citation type="journal article" date="2011" name="J. Gen. Appl. Microbiol.">
        <title>Draft genome sequencing of the enigmatic yeast Saitoella complicata.</title>
        <authorList>
            <person name="Nishida H."/>
            <person name="Hamamoto M."/>
            <person name="Sugiyama J."/>
        </authorList>
    </citation>
    <scope>NUCLEOTIDE SEQUENCE [LARGE SCALE GENOMIC DNA]</scope>
    <source>
        <strain evidence="2 3">NRRL Y-17804</strain>
    </source>
</reference>
<protein>
    <submittedName>
        <fullName evidence="2">Uncharacterized protein</fullName>
    </submittedName>
</protein>
<keyword evidence="3" id="KW-1185">Reference proteome</keyword>
<accession>A0A0E9NMB4</accession>
<dbReference type="AlphaFoldDB" id="A0A0E9NMB4"/>
<evidence type="ECO:0000256" key="1">
    <source>
        <dbReference type="SAM" id="MobiDB-lite"/>
    </source>
</evidence>
<dbReference type="Proteomes" id="UP000033140">
    <property type="component" value="Unassembled WGS sequence"/>
</dbReference>
<reference evidence="2 3" key="2">
    <citation type="journal article" date="2014" name="J. Gen. Appl. Microbiol.">
        <title>The early diverging ascomycetous budding yeast Saitoella complicata has three histone deacetylases belonging to the Clr6, Hos2, and Rpd3 lineages.</title>
        <authorList>
            <person name="Nishida H."/>
            <person name="Matsumoto T."/>
            <person name="Kondo S."/>
            <person name="Hamamoto M."/>
            <person name="Yoshikawa H."/>
        </authorList>
    </citation>
    <scope>NUCLEOTIDE SEQUENCE [LARGE SCALE GENOMIC DNA]</scope>
    <source>
        <strain evidence="2 3">NRRL Y-17804</strain>
    </source>
</reference>
<evidence type="ECO:0000313" key="2">
    <source>
        <dbReference type="EMBL" id="GAO50928.1"/>
    </source>
</evidence>
<reference evidence="2 3" key="3">
    <citation type="journal article" date="2015" name="Genome Announc.">
        <title>Draft Genome Sequence of the Archiascomycetous Yeast Saitoella complicata.</title>
        <authorList>
            <person name="Yamauchi K."/>
            <person name="Kondo S."/>
            <person name="Hamamoto M."/>
            <person name="Takahashi Y."/>
            <person name="Ogura Y."/>
            <person name="Hayashi T."/>
            <person name="Nishida H."/>
        </authorList>
    </citation>
    <scope>NUCLEOTIDE SEQUENCE [LARGE SCALE GENOMIC DNA]</scope>
    <source>
        <strain evidence="2 3">NRRL Y-17804</strain>
    </source>
</reference>
<dbReference type="EMBL" id="BACD03000038">
    <property type="protein sequence ID" value="GAO50928.1"/>
    <property type="molecule type" value="Genomic_DNA"/>
</dbReference>
<feature type="region of interest" description="Disordered" evidence="1">
    <location>
        <begin position="1"/>
        <end position="35"/>
    </location>
</feature>
<evidence type="ECO:0000313" key="3">
    <source>
        <dbReference type="Proteomes" id="UP000033140"/>
    </source>
</evidence>
<name>A0A0E9NMB4_SAICN</name>
<proteinExistence type="predicted"/>
<comment type="caution">
    <text evidence="2">The sequence shown here is derived from an EMBL/GenBank/DDBJ whole genome shotgun (WGS) entry which is preliminary data.</text>
</comment>
<dbReference type="RefSeq" id="XP_019024856.1">
    <property type="nucleotide sequence ID" value="XM_019170515.1"/>
</dbReference>
<gene>
    <name evidence="2" type="ORF">G7K_5047-t1</name>
</gene>
<organism evidence="2 3">
    <name type="scientific">Saitoella complicata (strain BCRC 22490 / CBS 7301 / JCM 7358 / NBRC 10748 / NRRL Y-17804)</name>
    <dbReference type="NCBI Taxonomy" id="698492"/>
    <lineage>
        <taxon>Eukaryota</taxon>
        <taxon>Fungi</taxon>
        <taxon>Dikarya</taxon>
        <taxon>Ascomycota</taxon>
        <taxon>Taphrinomycotina</taxon>
        <taxon>Taphrinomycotina incertae sedis</taxon>
        <taxon>Saitoella</taxon>
    </lineage>
</organism>
<sequence>MTPPRKHRTFSFSNPEAALAAPDHVAKPSHASFDHERPVLTEEGRHEMEQAREHHEERRQRLIQDATMANEHYRSHAVGSSSQAQHEKPSWFKRFFGWCFYKQSS</sequence>